<comment type="caution">
    <text evidence="2">The sequence shown here is derived from an EMBL/GenBank/DDBJ whole genome shotgun (WGS) entry which is preliminary data.</text>
</comment>
<name>A0ABN9V5V5_9DINO</name>
<accession>A0ABN9V5V5</accession>
<gene>
    <name evidence="2" type="ORF">PCOR1329_LOCUS54332</name>
</gene>
<proteinExistence type="predicted"/>
<feature type="non-terminal residue" evidence="2">
    <location>
        <position position="2243"/>
    </location>
</feature>
<keyword evidence="3" id="KW-1185">Reference proteome</keyword>
<organism evidence="2 3">
    <name type="scientific">Prorocentrum cordatum</name>
    <dbReference type="NCBI Taxonomy" id="2364126"/>
    <lineage>
        <taxon>Eukaryota</taxon>
        <taxon>Sar</taxon>
        <taxon>Alveolata</taxon>
        <taxon>Dinophyceae</taxon>
        <taxon>Prorocentrales</taxon>
        <taxon>Prorocentraceae</taxon>
        <taxon>Prorocentrum</taxon>
    </lineage>
</organism>
<evidence type="ECO:0008006" key="4">
    <source>
        <dbReference type="Google" id="ProtNLM"/>
    </source>
</evidence>
<sequence length="2243" mass="249489">HGTVRRQWGMCLENGERNPWKAAAQTPRQVDSTLVNLKGDYEYQLRLAESVVGGPMTSHFPGGQALALQDAAAADVDVAVAPPEAGIVEVQAAPPRGDAAGSLGEVRRNLASMAGPHLGGTVGHRWAPHGILCCLSLAFQLKPSAKLSDLLAMVVQMFYGRDGSQLVNEIRHGRIPLPSSELMRQARIRLDVLAILYERELNKDFKFMRYLLVDGSKQLGRHFLCTREDRIRYPRSEFGNPGFMVRYDLNEGFESRVCPLSTTGEGHSTALKKTFNVTSMFLMECERESDFEERRCEVFGIATDQGAEAKIHDQAANIVPFWDGKYAALDPRSWLWPFVLFVTGHLHLLFNALEEACKQVSVATGFFSNLATMCKFSGDSGMREKFQKHCCIGRACAGKFNHFANHRIDWRWEFMSPAIIAVMAVWHDVCDNFNAAVMAASETGRLDRKILDEVARVVGDRWAFAAVAEMFRMFAAIVEKYASRLEGCECHSWIWKRKRKHSSKLNDLGGLTGFKHCVWKGRQAAWWVAVGLDQMLSDLANPVSKDLDAILSRVDLARKTEILKWVKEMSGMLIEIARQKMQFWRHFPWLVVGVFWGALRSDPADMSWRRPLRQSIDESDQAVAAGRPLGRISHRLLGPEGPCGRELRELNDHEDQRLNDYPMAYAAILSYALAPLVERNVESIHARVSSLGRTMTYVHAPTVCARLREPTHIALLQSSEAFHSFCCMNYRKLKLFDCVLQNRFTTSELDGMSSREKLHAIYMCDIDSKYQTMDPQRDSWQIWKDGLDSMKMRLPIAYGNPTPEIKHAVQFIKGLFCQHGYYSLPVELYNAMASPDVEIVEFVDQDVSHHILDMAHGEVGEFDVQSFLSDWCNVVFFKVVNVRPEARQHMYVPHVFHTRCKRLLNDLHAFGAASQSVDPMALDRCDFEALRLLEGCGVVQRTEDVFHESRYSINLDCIRQTTHVYLTRPLPLWRCELPRRPLMSLPKLCHMVRLRQDGWVPSAARAAVSPGGPGEYVEEFSRPVSYFVALRSCDAIFSKGVAEICQRRGSNYYKCLLRLDGDTLRAMMERLAVEDTDDVFKALLKNVPDVTDSEASDLDADGAGCNPPRRRPRALQDGSACAGILAPAVRQEREHNVPWWETEWRRCWVTLNGHRTKVWFDNFAGRNGRRRAWCNCPTHGCGKIRQVSHNRDWFATALMLWHLRGLGNTEITRHDHLQYWLADAEVCAAPGVVGAGHAGAQQTFICRKCKLQKPLSDKSATKDGECKRDTASYVSISTRCRTSTALRNWWKNLSEDKRVEWYRKQQAIPSNAKRSFDELQHAEETTRAVGTRERDLDHYMPWWMFLERLSPHKNRDEIVAMWDEALRNPGVTCIFRRNEWRCSIWEGVMMERVDERLQIARTGRMASVRDPETLAELQRRADVALSESLQSMATPHSLQSQGIVGEQAPVVSTSLSEQPAQPTMANIVGASTQQRIDARRSHLENEDPMAAGGVQAAAAGDGDGGAVAEGGAQKMAIGKIRFNAHVEAKLLDLNKILDDCELKAQEAEASVAASSSAGEARDALKQKIQELLDRATAQITKCKGDVESQRVQGAAATTVQQLQTASSEVTKLLQKCKKAVSLQGGVKTLNIETASMKRSMGAIGRRRLAAATGAMAVAPAEMPPRYTELVNVVSAVGINKGIGSAFEAKAGHAPTLAPTVVTVRQKEIDVVAEILKCLPTKQALKLLQSHLKENSWGTQAIADDAKGKRITNLLSKSFDSMWFTTLPCRLDSDFGAKVYKPQFMGMKPCFMNVNLPPFGVMEARLPIQGSEMVMGIPLDDVPPQGDDLRAKRDYLTRASGQDVAQLVSDKVFCAAHDNKQLLIIPSGFVCITVADSKDGCAIIRWGISSDARDALRAKARVDMMLAAFAGLRQARAGSDLGQAIWLSDCASQLLHLCLQCKTSAKDRDAVAEMWGGLEVGLRGQGGAPAAVPLPNARGRSAAIHPPVLADDLYRKVFLAAHAARELSWASQSERLIAAWGVQDWPVWSQAHPGEQREAYVAAVQQQVARKCRGEWQLRARDHDRPVPLLSLCEGPVRDLATALQGGCSWDVLQGMRSLSRWRAGLFILGHVGGRRSWVAVQSCVLCGARHRSLSFHVCSGCPGTAEGRAAFWAARAQPQPVSQEACARALLSARPGEAGYAEAVALAAGVDKQQRRPGRVPMPSRGGGGGYPLGEGLFQSSLIASQLRPAVFGGRYCWAFLWL</sequence>
<evidence type="ECO:0000313" key="3">
    <source>
        <dbReference type="Proteomes" id="UP001189429"/>
    </source>
</evidence>
<dbReference type="Proteomes" id="UP001189429">
    <property type="component" value="Unassembled WGS sequence"/>
</dbReference>
<feature type="non-terminal residue" evidence="2">
    <location>
        <position position="1"/>
    </location>
</feature>
<reference evidence="2" key="1">
    <citation type="submission" date="2023-10" db="EMBL/GenBank/DDBJ databases">
        <authorList>
            <person name="Chen Y."/>
            <person name="Shah S."/>
            <person name="Dougan E. K."/>
            <person name="Thang M."/>
            <person name="Chan C."/>
        </authorList>
    </citation>
    <scope>NUCLEOTIDE SEQUENCE [LARGE SCALE GENOMIC DNA]</scope>
</reference>
<evidence type="ECO:0000313" key="2">
    <source>
        <dbReference type="EMBL" id="CAK0867379.1"/>
    </source>
</evidence>
<protein>
    <recommendedName>
        <fullName evidence="4">RNA-directed RNA polymerase</fullName>
    </recommendedName>
</protein>
<dbReference type="EMBL" id="CAUYUJ010016637">
    <property type="protein sequence ID" value="CAK0867379.1"/>
    <property type="molecule type" value="Genomic_DNA"/>
</dbReference>
<evidence type="ECO:0000256" key="1">
    <source>
        <dbReference type="SAM" id="MobiDB-lite"/>
    </source>
</evidence>
<feature type="region of interest" description="Disordered" evidence="1">
    <location>
        <begin position="1094"/>
        <end position="1115"/>
    </location>
</feature>